<evidence type="ECO:0000313" key="2">
    <source>
        <dbReference type="EMBL" id="MDC9032281.1"/>
    </source>
</evidence>
<comment type="caution">
    <text evidence="2">The sequence shown here is derived from an EMBL/GenBank/DDBJ whole genome shotgun (WGS) entry which is preliminary data.</text>
</comment>
<gene>
    <name evidence="2" type="ORF">M8044_000504</name>
</gene>
<dbReference type="InterPro" id="IPR014710">
    <property type="entry name" value="RmlC-like_jellyroll"/>
</dbReference>
<sequence>MNIQQIIINIFESSIFTSFLSFLLGIALGISIYRFYLYIKKLQTKYEYSDELREIIHNYILNGEMKTKEFGRLFHQMCQMANYLGIYRQDVHRMMRELQENGKLDFLDAEIKEKENDLPKDFNKDFFYQTPYNSLSDDSKDNQIIIKEKKNK</sequence>
<organism evidence="2 3">
    <name type="scientific">Columbia Basin potato purple top phytoplasma</name>
    <dbReference type="NCBI Taxonomy" id="307134"/>
    <lineage>
        <taxon>Bacteria</taxon>
        <taxon>Bacillati</taxon>
        <taxon>Mycoplasmatota</taxon>
        <taxon>Mollicutes</taxon>
        <taxon>Acholeplasmatales</taxon>
        <taxon>Acholeplasmataceae</taxon>
        <taxon>Candidatus Phytoplasma</taxon>
        <taxon>16SrVI (Clover proliferation group)</taxon>
    </lineage>
</organism>
<keyword evidence="1" id="KW-0472">Membrane</keyword>
<evidence type="ECO:0000256" key="1">
    <source>
        <dbReference type="SAM" id="Phobius"/>
    </source>
</evidence>
<proteinExistence type="predicted"/>
<dbReference type="Gene3D" id="2.60.120.10">
    <property type="entry name" value="Jelly Rolls"/>
    <property type="match status" value="1"/>
</dbReference>
<name>A0ABT5LB54_9MOLU</name>
<keyword evidence="1" id="KW-1133">Transmembrane helix</keyword>
<dbReference type="EMBL" id="JANHJP010000016">
    <property type="protein sequence ID" value="MDC9032281.1"/>
    <property type="molecule type" value="Genomic_DNA"/>
</dbReference>
<dbReference type="RefSeq" id="WP_273585451.1">
    <property type="nucleotide sequence ID" value="NZ_JANHJP010000016.1"/>
</dbReference>
<keyword evidence="1" id="KW-0812">Transmembrane</keyword>
<dbReference type="Proteomes" id="UP001221763">
    <property type="component" value="Unassembled WGS sequence"/>
</dbReference>
<protein>
    <submittedName>
        <fullName evidence="2">Uncharacterized protein</fullName>
    </submittedName>
</protein>
<accession>A0ABT5LB54</accession>
<evidence type="ECO:0000313" key="3">
    <source>
        <dbReference type="Proteomes" id="UP001221763"/>
    </source>
</evidence>
<feature type="transmembrane region" description="Helical" evidence="1">
    <location>
        <begin position="15"/>
        <end position="36"/>
    </location>
</feature>
<reference evidence="2 3" key="1">
    <citation type="journal article" date="2023" name="Plant">
        <title>Draft Genome Sequence Resource of CBPPT1, a 'Candidatus Phytoplasma trifolii'-Related Strain Associated with Potato Purple Top Disease in the Columbia Basin, U.S.A.</title>
        <authorList>
            <person name="Wei W."/>
            <person name="Shao J."/>
            <person name="Bottner-Parker K.D."/>
            <person name="Zhao Y."/>
        </authorList>
    </citation>
    <scope>NUCLEOTIDE SEQUENCE [LARGE SCALE GENOMIC DNA]</scope>
    <source>
        <strain evidence="2 3">CBPPT1</strain>
    </source>
</reference>
<keyword evidence="3" id="KW-1185">Reference proteome</keyword>